<accession>A6DTJ5</accession>
<dbReference type="EMBL" id="ABCK01000038">
    <property type="protein sequence ID" value="EDM25034.1"/>
    <property type="molecule type" value="Genomic_DNA"/>
</dbReference>
<keyword evidence="5 6" id="KW-0472">Membrane</keyword>
<evidence type="ECO:0000256" key="5">
    <source>
        <dbReference type="ARBA" id="ARBA00023136"/>
    </source>
</evidence>
<feature type="transmembrane region" description="Helical" evidence="6">
    <location>
        <begin position="237"/>
        <end position="259"/>
    </location>
</feature>
<keyword evidence="4 6" id="KW-1133">Transmembrane helix</keyword>
<dbReference type="PANTHER" id="PTHR10010">
    <property type="entry name" value="SOLUTE CARRIER FAMILY 34 SODIUM PHOSPHATE , MEMBER 2-RELATED"/>
    <property type="match status" value="1"/>
</dbReference>
<keyword evidence="2" id="KW-1003">Cell membrane</keyword>
<dbReference type="InterPro" id="IPR004633">
    <property type="entry name" value="NaPi_cotrn-rel/YqeW-like"/>
</dbReference>
<evidence type="ECO:0000256" key="2">
    <source>
        <dbReference type="ARBA" id="ARBA00022475"/>
    </source>
</evidence>
<dbReference type="OrthoDB" id="9763003at2"/>
<proteinExistence type="predicted"/>
<dbReference type="NCBIfam" id="TIGR00704">
    <property type="entry name" value="NaPi_cotrn_rel"/>
    <property type="match status" value="1"/>
</dbReference>
<dbReference type="eggNOG" id="COG1283">
    <property type="taxonomic scope" value="Bacteria"/>
</dbReference>
<comment type="caution">
    <text evidence="7">The sequence shown here is derived from an EMBL/GenBank/DDBJ whole genome shotgun (WGS) entry which is preliminary data.</text>
</comment>
<dbReference type="STRING" id="313628.LNTAR_01772"/>
<dbReference type="Pfam" id="PF02690">
    <property type="entry name" value="Na_Pi_cotrans"/>
    <property type="match status" value="2"/>
</dbReference>
<feature type="transmembrane region" description="Helical" evidence="6">
    <location>
        <begin position="174"/>
        <end position="200"/>
    </location>
</feature>
<comment type="subcellular location">
    <subcellularLocation>
        <location evidence="1">Cell membrane</location>
        <topology evidence="1">Multi-pass membrane protein</topology>
    </subcellularLocation>
</comment>
<keyword evidence="8" id="KW-1185">Reference proteome</keyword>
<protein>
    <submittedName>
        <fullName evidence="7">Na+/phosphate symporter</fullName>
    </submittedName>
</protein>
<dbReference type="InterPro" id="IPR003841">
    <property type="entry name" value="Na/Pi_transpt"/>
</dbReference>
<name>A6DTJ5_9BACT</name>
<dbReference type="GO" id="GO:0005886">
    <property type="term" value="C:plasma membrane"/>
    <property type="evidence" value="ECO:0007669"/>
    <property type="project" value="UniProtKB-SubCell"/>
</dbReference>
<dbReference type="Proteomes" id="UP000004947">
    <property type="component" value="Unassembled WGS sequence"/>
</dbReference>
<dbReference type="NCBIfam" id="NF037997">
    <property type="entry name" value="Na_Pi_symport"/>
    <property type="match status" value="1"/>
</dbReference>
<dbReference type="Gene3D" id="1.20.58.220">
    <property type="entry name" value="Phosphate transport system protein phou homolog 2, domain 2"/>
    <property type="match status" value="1"/>
</dbReference>
<dbReference type="InterPro" id="IPR038078">
    <property type="entry name" value="PhoU-like_sf"/>
</dbReference>
<evidence type="ECO:0000313" key="8">
    <source>
        <dbReference type="Proteomes" id="UP000004947"/>
    </source>
</evidence>
<gene>
    <name evidence="7" type="ORF">LNTAR_01772</name>
</gene>
<feature type="transmembrane region" description="Helical" evidence="6">
    <location>
        <begin position="206"/>
        <end position="230"/>
    </location>
</feature>
<reference evidence="7 8" key="1">
    <citation type="journal article" date="2010" name="J. Bacteriol.">
        <title>Genome sequence of Lentisphaera araneosa HTCC2155T, the type species of the order Lentisphaerales in the phylum Lentisphaerae.</title>
        <authorList>
            <person name="Thrash J.C."/>
            <person name="Cho J.C."/>
            <person name="Vergin K.L."/>
            <person name="Morris R.M."/>
            <person name="Giovannoni S.J."/>
        </authorList>
    </citation>
    <scope>NUCLEOTIDE SEQUENCE [LARGE SCALE GENOMIC DNA]</scope>
    <source>
        <strain evidence="7 8">HTCC2155</strain>
    </source>
</reference>
<feature type="transmembrane region" description="Helical" evidence="6">
    <location>
        <begin position="131"/>
        <end position="153"/>
    </location>
</feature>
<feature type="transmembrane region" description="Helical" evidence="6">
    <location>
        <begin position="104"/>
        <end position="125"/>
    </location>
</feature>
<feature type="transmembrane region" description="Helical" evidence="6">
    <location>
        <begin position="58"/>
        <end position="83"/>
    </location>
</feature>
<evidence type="ECO:0000313" key="7">
    <source>
        <dbReference type="EMBL" id="EDM25034.1"/>
    </source>
</evidence>
<evidence type="ECO:0000256" key="6">
    <source>
        <dbReference type="SAM" id="Phobius"/>
    </source>
</evidence>
<keyword evidence="3 6" id="KW-0812">Transmembrane</keyword>
<organism evidence="7 8">
    <name type="scientific">Lentisphaera araneosa HTCC2155</name>
    <dbReference type="NCBI Taxonomy" id="313628"/>
    <lineage>
        <taxon>Bacteria</taxon>
        <taxon>Pseudomonadati</taxon>
        <taxon>Lentisphaerota</taxon>
        <taxon>Lentisphaeria</taxon>
        <taxon>Lentisphaerales</taxon>
        <taxon>Lentisphaeraceae</taxon>
        <taxon>Lentisphaera</taxon>
    </lineage>
</organism>
<dbReference type="RefSeq" id="WP_007281143.1">
    <property type="nucleotide sequence ID" value="NZ_ABCK01000038.1"/>
</dbReference>
<dbReference type="AlphaFoldDB" id="A6DTJ5"/>
<evidence type="ECO:0000256" key="3">
    <source>
        <dbReference type="ARBA" id="ARBA00022692"/>
    </source>
</evidence>
<dbReference type="PANTHER" id="PTHR10010:SF46">
    <property type="entry name" value="SODIUM-DEPENDENT PHOSPHATE TRANSPORT PROTEIN 2B"/>
    <property type="match status" value="1"/>
</dbReference>
<evidence type="ECO:0000256" key="4">
    <source>
        <dbReference type="ARBA" id="ARBA00022989"/>
    </source>
</evidence>
<evidence type="ECO:0000256" key="1">
    <source>
        <dbReference type="ARBA" id="ARBA00004651"/>
    </source>
</evidence>
<sequence length="569" mass="62382">MINWVQIFIEMAGGLSLFLFGMTMMSQSLKSVAGDSLKNLLSKMTGNHFRSLISGTLITAITQSSSVTTVLLVGFVSAGLLNLSQSIGVIMGANIGSTFTAQIIAFNISQYSLLMIAGGFTLYSLAKNKSIQYYGQILLGLGLVFFGMAMMSSSTSPLRQYQPFIELMSQMDHALLGIIVGALFTALVQSSAATTGLLIILAGQNIITLEAGIAMALGSNVGTCITALLASIGKPRTAVHVAFIHIIFNVLGVILWFLFIPQLAELARHISPLHPELLDANRIAAETPRQLANAHTIFNFANALLFLPFCNQLAKLTEFLLPKKDSSQEITQHIHDMYLSDPVIALQQTQLEIIHQAQLITPALKQLPEAIIYADEESQTDITALRKQSSQVYLSLIDYSRKLGVRTQSSAQMDQVEKLLAVAGYYQQMIESLDEASQNLGGFVSSHHLKVSAETANKLHELCDTITHSVALSITALSNSDRKSAKTIIKQKPIIQELIDELTSHLHGRLLADAPSRTELYKLQTELVALLNRIYYFSKRIAKVIRHKYASEQSITDQDEEIESKDPEN</sequence>
<dbReference type="SUPFAM" id="SSF109755">
    <property type="entry name" value="PhoU-like"/>
    <property type="match status" value="1"/>
</dbReference>
<dbReference type="GO" id="GO:0044341">
    <property type="term" value="P:sodium-dependent phosphate transport"/>
    <property type="evidence" value="ECO:0007669"/>
    <property type="project" value="InterPro"/>
</dbReference>
<dbReference type="GO" id="GO:0005436">
    <property type="term" value="F:sodium:phosphate symporter activity"/>
    <property type="evidence" value="ECO:0007669"/>
    <property type="project" value="InterPro"/>
</dbReference>